<reference evidence="1 2" key="1">
    <citation type="journal article" date="2015" name="Sci. Rep.">
        <title>Unraveling adaptation of Pontibacter korlensis to radiation and infertility in desert through complete genome and comparative transcriptomic analysis.</title>
        <authorList>
            <person name="Dai J."/>
            <person name="Dai W."/>
            <person name="Qiu C."/>
            <person name="Yang Z."/>
            <person name="Zhang Y."/>
            <person name="Zhou M."/>
            <person name="Zhang L."/>
            <person name="Fang C."/>
            <person name="Gao Q."/>
            <person name="Yang Q."/>
            <person name="Li X."/>
            <person name="Wang Z."/>
            <person name="Wang Z."/>
            <person name="Jia Z."/>
            <person name="Chen X."/>
        </authorList>
    </citation>
    <scope>NUCLEOTIDE SEQUENCE [LARGE SCALE GENOMIC DNA]</scope>
    <source>
        <strain evidence="1 2">X14-1T</strain>
    </source>
</reference>
<dbReference type="STRING" id="400092.PKOR_09070"/>
<dbReference type="Proteomes" id="UP000033109">
    <property type="component" value="Chromosome"/>
</dbReference>
<keyword evidence="2" id="KW-1185">Reference proteome</keyword>
<evidence type="ECO:0000313" key="2">
    <source>
        <dbReference type="Proteomes" id="UP000033109"/>
    </source>
</evidence>
<proteinExistence type="predicted"/>
<dbReference type="EMBL" id="CP009621">
    <property type="protein sequence ID" value="AKD03251.1"/>
    <property type="molecule type" value="Genomic_DNA"/>
</dbReference>
<name>A0A0E3UX36_9BACT</name>
<organism evidence="1 2">
    <name type="scientific">Pontibacter korlensis</name>
    <dbReference type="NCBI Taxonomy" id="400092"/>
    <lineage>
        <taxon>Bacteria</taxon>
        <taxon>Pseudomonadati</taxon>
        <taxon>Bacteroidota</taxon>
        <taxon>Cytophagia</taxon>
        <taxon>Cytophagales</taxon>
        <taxon>Hymenobacteraceae</taxon>
        <taxon>Pontibacter</taxon>
    </lineage>
</organism>
<sequence>MCIGSVIAGVVLSVLGLGWYKEIIGDKIIINDFNSLTPQEYSIQDITSITHYTHKLNSKGEVEAEPHYKISFSDGRVWDTSDNFHEASQEKYTAVVQHFTSKSNLKVRYQDVDTAN</sequence>
<dbReference type="PATRIC" id="fig|400092.3.peg.1995"/>
<protein>
    <submittedName>
        <fullName evidence="1">Uncharacterized protein</fullName>
    </submittedName>
</protein>
<dbReference type="HOGENOM" id="CLU_2094605_0_0_10"/>
<evidence type="ECO:0000313" key="1">
    <source>
        <dbReference type="EMBL" id="AKD03251.1"/>
    </source>
</evidence>
<accession>A0A0E3UX36</accession>
<dbReference type="KEGG" id="pko:PKOR_09070"/>
<dbReference type="AlphaFoldDB" id="A0A0E3UX36"/>
<gene>
    <name evidence="1" type="ORF">PKOR_09070</name>
</gene>